<evidence type="ECO:0000256" key="1">
    <source>
        <dbReference type="SAM" id="MobiDB-lite"/>
    </source>
</evidence>
<dbReference type="Proteomes" id="UP001341840">
    <property type="component" value="Unassembled WGS sequence"/>
</dbReference>
<proteinExistence type="predicted"/>
<evidence type="ECO:0000313" key="2">
    <source>
        <dbReference type="EMBL" id="MED6200134.1"/>
    </source>
</evidence>
<protein>
    <submittedName>
        <fullName evidence="2">Uncharacterized protein</fullName>
    </submittedName>
</protein>
<keyword evidence="3" id="KW-1185">Reference proteome</keyword>
<sequence>MKVEKGNLVKKAPPDQSPKKKSKEEKGKSIASEDTPTTSHILYLSVLVGGSSNLVLRLRNWQRNSVLSKTERHHLKHHLDRAQATS</sequence>
<gene>
    <name evidence="2" type="ORF">PIB30_082233</name>
</gene>
<organism evidence="2 3">
    <name type="scientific">Stylosanthes scabra</name>
    <dbReference type="NCBI Taxonomy" id="79078"/>
    <lineage>
        <taxon>Eukaryota</taxon>
        <taxon>Viridiplantae</taxon>
        <taxon>Streptophyta</taxon>
        <taxon>Embryophyta</taxon>
        <taxon>Tracheophyta</taxon>
        <taxon>Spermatophyta</taxon>
        <taxon>Magnoliopsida</taxon>
        <taxon>eudicotyledons</taxon>
        <taxon>Gunneridae</taxon>
        <taxon>Pentapetalae</taxon>
        <taxon>rosids</taxon>
        <taxon>fabids</taxon>
        <taxon>Fabales</taxon>
        <taxon>Fabaceae</taxon>
        <taxon>Papilionoideae</taxon>
        <taxon>50 kb inversion clade</taxon>
        <taxon>dalbergioids sensu lato</taxon>
        <taxon>Dalbergieae</taxon>
        <taxon>Pterocarpus clade</taxon>
        <taxon>Stylosanthes</taxon>
    </lineage>
</organism>
<name>A0ABU6XQ15_9FABA</name>
<reference evidence="2 3" key="1">
    <citation type="journal article" date="2023" name="Plants (Basel)">
        <title>Bridging the Gap: Combining Genomics and Transcriptomics Approaches to Understand Stylosanthes scabra, an Orphan Legume from the Brazilian Caatinga.</title>
        <authorList>
            <person name="Ferreira-Neto J.R.C."/>
            <person name="da Silva M.D."/>
            <person name="Binneck E."/>
            <person name="de Melo N.F."/>
            <person name="da Silva R.H."/>
            <person name="de Melo A.L.T.M."/>
            <person name="Pandolfi V."/>
            <person name="Bustamante F.O."/>
            <person name="Brasileiro-Vidal A.C."/>
            <person name="Benko-Iseppon A.M."/>
        </authorList>
    </citation>
    <scope>NUCLEOTIDE SEQUENCE [LARGE SCALE GENOMIC DNA]</scope>
    <source>
        <tissue evidence="2">Leaves</tissue>
    </source>
</reference>
<dbReference type="EMBL" id="JASCZI010212706">
    <property type="protein sequence ID" value="MED6200134.1"/>
    <property type="molecule type" value="Genomic_DNA"/>
</dbReference>
<accession>A0ABU6XQ15</accession>
<feature type="region of interest" description="Disordered" evidence="1">
    <location>
        <begin position="1"/>
        <end position="35"/>
    </location>
</feature>
<comment type="caution">
    <text evidence="2">The sequence shown here is derived from an EMBL/GenBank/DDBJ whole genome shotgun (WGS) entry which is preliminary data.</text>
</comment>
<evidence type="ECO:0000313" key="3">
    <source>
        <dbReference type="Proteomes" id="UP001341840"/>
    </source>
</evidence>